<feature type="compositionally biased region" description="Low complexity" evidence="4">
    <location>
        <begin position="1"/>
        <end position="19"/>
    </location>
</feature>
<evidence type="ECO:0000259" key="6">
    <source>
        <dbReference type="Pfam" id="PF04811"/>
    </source>
</evidence>
<feature type="domain" description="Sec23/Sec24 beta-sandwich" evidence="8">
    <location>
        <begin position="866"/>
        <end position="949"/>
    </location>
</feature>
<protein>
    <recommendedName>
        <fullName evidence="11">Protein transporter SEC24</fullName>
    </recommendedName>
</protein>
<reference evidence="9" key="1">
    <citation type="submission" date="2013-04" db="EMBL/GenBank/DDBJ databases">
        <title>The Genome Sequence of Fonticula alba ATCC 38817.</title>
        <authorList>
            <consortium name="The Broad Institute Genomics Platform"/>
            <person name="Russ C."/>
            <person name="Cuomo C."/>
            <person name="Burger G."/>
            <person name="Gray M.W."/>
            <person name="Holland P.W.H."/>
            <person name="King N."/>
            <person name="Lang F.B.F."/>
            <person name="Roger A.J."/>
            <person name="Ruiz-Trillo I."/>
            <person name="Brown M."/>
            <person name="Walker B."/>
            <person name="Young S."/>
            <person name="Zeng Q."/>
            <person name="Gargeya S."/>
            <person name="Fitzgerald M."/>
            <person name="Haas B."/>
            <person name="Abouelleil A."/>
            <person name="Allen A.W."/>
            <person name="Alvarado L."/>
            <person name="Arachchi H.M."/>
            <person name="Berlin A.M."/>
            <person name="Chapman S.B."/>
            <person name="Gainer-Dewar J."/>
            <person name="Goldberg J."/>
            <person name="Griggs A."/>
            <person name="Gujja S."/>
            <person name="Hansen M."/>
            <person name="Howarth C."/>
            <person name="Imamovic A."/>
            <person name="Ireland A."/>
            <person name="Larimer J."/>
            <person name="McCowan C."/>
            <person name="Murphy C."/>
            <person name="Pearson M."/>
            <person name="Poon T.W."/>
            <person name="Priest M."/>
            <person name="Roberts A."/>
            <person name="Saif S."/>
            <person name="Shea T."/>
            <person name="Sisk P."/>
            <person name="Sykes S."/>
            <person name="Wortman J."/>
            <person name="Nusbaum C."/>
            <person name="Birren B."/>
        </authorList>
    </citation>
    <scope>NUCLEOTIDE SEQUENCE [LARGE SCALE GENOMIC DNA]</scope>
    <source>
        <strain evidence="9">ATCC 38817</strain>
    </source>
</reference>
<dbReference type="PANTHER" id="PTHR13803:SF4">
    <property type="entry name" value="SECRETORY 24CD, ISOFORM C"/>
    <property type="match status" value="1"/>
</dbReference>
<evidence type="ECO:0000259" key="8">
    <source>
        <dbReference type="Pfam" id="PF08033"/>
    </source>
</evidence>
<feature type="region of interest" description="Disordered" evidence="4">
    <location>
        <begin position="1"/>
        <end position="34"/>
    </location>
</feature>
<keyword evidence="10" id="KW-1185">Reference proteome</keyword>
<dbReference type="InterPro" id="IPR036175">
    <property type="entry name" value="Sec23/24_helical_dom_sf"/>
</dbReference>
<dbReference type="Proteomes" id="UP000030693">
    <property type="component" value="Unassembled WGS sequence"/>
</dbReference>
<dbReference type="SUPFAM" id="SSF53300">
    <property type="entry name" value="vWA-like"/>
    <property type="match status" value="1"/>
</dbReference>
<keyword evidence="3" id="KW-0653">Protein transport</keyword>
<dbReference type="Gene3D" id="2.30.30.380">
    <property type="entry name" value="Zn-finger domain of Sec23/24"/>
    <property type="match status" value="1"/>
</dbReference>
<accession>A0A058ZD96</accession>
<dbReference type="Gene3D" id="1.20.120.730">
    <property type="entry name" value="Sec23/Sec24 helical domain"/>
    <property type="match status" value="1"/>
</dbReference>
<dbReference type="SUPFAM" id="SSF82754">
    <property type="entry name" value="C-terminal, gelsolin-like domain of Sec23/24"/>
    <property type="match status" value="1"/>
</dbReference>
<evidence type="ECO:0000313" key="9">
    <source>
        <dbReference type="EMBL" id="KCV72359.1"/>
    </source>
</evidence>
<feature type="domain" description="Zinc finger Sec23/Sec24-type" evidence="5">
    <location>
        <begin position="510"/>
        <end position="547"/>
    </location>
</feature>
<dbReference type="Gene3D" id="3.40.20.10">
    <property type="entry name" value="Severin"/>
    <property type="match status" value="1"/>
</dbReference>
<evidence type="ECO:0000256" key="1">
    <source>
        <dbReference type="ARBA" id="ARBA00008334"/>
    </source>
</evidence>
<dbReference type="InterPro" id="IPR029006">
    <property type="entry name" value="ADF-H/Gelsolin-like_dom_sf"/>
</dbReference>
<dbReference type="GeneID" id="20526477"/>
<feature type="domain" description="Sec23/Sec24 trunk" evidence="6">
    <location>
        <begin position="587"/>
        <end position="794"/>
    </location>
</feature>
<dbReference type="InterPro" id="IPR036465">
    <property type="entry name" value="vWFA_dom_sf"/>
</dbReference>
<dbReference type="Pfam" id="PF08033">
    <property type="entry name" value="Sec23_BS"/>
    <property type="match status" value="1"/>
</dbReference>
<feature type="compositionally biased region" description="Low complexity" evidence="4">
    <location>
        <begin position="175"/>
        <end position="199"/>
    </location>
</feature>
<dbReference type="Pfam" id="PF04815">
    <property type="entry name" value="Sec23_helical"/>
    <property type="match status" value="1"/>
</dbReference>
<evidence type="ECO:0000256" key="4">
    <source>
        <dbReference type="SAM" id="MobiDB-lite"/>
    </source>
</evidence>
<dbReference type="GO" id="GO:0008270">
    <property type="term" value="F:zinc ion binding"/>
    <property type="evidence" value="ECO:0007669"/>
    <property type="project" value="InterPro"/>
</dbReference>
<dbReference type="Pfam" id="PF04810">
    <property type="entry name" value="zf-Sec23_Sec24"/>
    <property type="match status" value="1"/>
</dbReference>
<feature type="compositionally biased region" description="Low complexity" evidence="4">
    <location>
        <begin position="1086"/>
        <end position="1102"/>
    </location>
</feature>
<gene>
    <name evidence="9" type="ORF">H696_01752</name>
</gene>
<evidence type="ECO:0008006" key="11">
    <source>
        <dbReference type="Google" id="ProtNLM"/>
    </source>
</evidence>
<feature type="compositionally biased region" description="Pro residues" evidence="4">
    <location>
        <begin position="331"/>
        <end position="374"/>
    </location>
</feature>
<feature type="compositionally biased region" description="Low complexity" evidence="4">
    <location>
        <begin position="208"/>
        <end position="220"/>
    </location>
</feature>
<dbReference type="GO" id="GO:0070971">
    <property type="term" value="C:endoplasmic reticulum exit site"/>
    <property type="evidence" value="ECO:0007669"/>
    <property type="project" value="TreeGrafter"/>
</dbReference>
<dbReference type="AlphaFoldDB" id="A0A058ZD96"/>
<dbReference type="OMA" id="INPFMTF"/>
<feature type="region of interest" description="Disordered" evidence="4">
    <location>
        <begin position="1086"/>
        <end position="1105"/>
    </location>
</feature>
<evidence type="ECO:0000313" key="10">
    <source>
        <dbReference type="Proteomes" id="UP000030693"/>
    </source>
</evidence>
<proteinExistence type="inferred from homology"/>
<keyword evidence="2" id="KW-0813">Transport</keyword>
<dbReference type="STRING" id="691883.A0A058ZD96"/>
<evidence type="ECO:0000259" key="7">
    <source>
        <dbReference type="Pfam" id="PF04815"/>
    </source>
</evidence>
<dbReference type="InterPro" id="IPR050550">
    <property type="entry name" value="SEC23_SEC24_subfamily"/>
</dbReference>
<dbReference type="eggNOG" id="KOG1984">
    <property type="taxonomic scope" value="Eukaryota"/>
</dbReference>
<feature type="compositionally biased region" description="Low complexity" evidence="4">
    <location>
        <begin position="145"/>
        <end position="167"/>
    </location>
</feature>
<feature type="compositionally biased region" description="Low complexity" evidence="4">
    <location>
        <begin position="283"/>
        <end position="330"/>
    </location>
</feature>
<dbReference type="SUPFAM" id="SSF81995">
    <property type="entry name" value="beta-sandwich domain of Sec23/24"/>
    <property type="match status" value="1"/>
</dbReference>
<dbReference type="PANTHER" id="PTHR13803">
    <property type="entry name" value="SEC24-RELATED PROTEIN"/>
    <property type="match status" value="1"/>
</dbReference>
<dbReference type="GO" id="GO:0000149">
    <property type="term" value="F:SNARE binding"/>
    <property type="evidence" value="ECO:0007669"/>
    <property type="project" value="TreeGrafter"/>
</dbReference>
<dbReference type="InterPro" id="IPR006895">
    <property type="entry name" value="Znf_Sec23_Sec24"/>
</dbReference>
<dbReference type="GO" id="GO:0006886">
    <property type="term" value="P:intracellular protein transport"/>
    <property type="evidence" value="ECO:0007669"/>
    <property type="project" value="InterPro"/>
</dbReference>
<evidence type="ECO:0000256" key="2">
    <source>
        <dbReference type="ARBA" id="ARBA00022448"/>
    </source>
</evidence>
<dbReference type="RefSeq" id="XP_009493937.1">
    <property type="nucleotide sequence ID" value="XM_009495662.1"/>
</dbReference>
<dbReference type="SUPFAM" id="SSF82919">
    <property type="entry name" value="Zn-finger domain of Sec23/24"/>
    <property type="match status" value="1"/>
</dbReference>
<feature type="domain" description="Sec23/Sec24 helical" evidence="7">
    <location>
        <begin position="960"/>
        <end position="1065"/>
    </location>
</feature>
<feature type="region of interest" description="Disordered" evidence="4">
    <location>
        <begin position="145"/>
        <end position="412"/>
    </location>
</feature>
<comment type="similarity">
    <text evidence="1">Belongs to the SEC23/SEC24 family. SEC24 subfamily.</text>
</comment>
<evidence type="ECO:0000259" key="5">
    <source>
        <dbReference type="Pfam" id="PF04810"/>
    </source>
</evidence>
<dbReference type="SUPFAM" id="SSF81811">
    <property type="entry name" value="Helical domain of Sec23/24"/>
    <property type="match status" value="1"/>
</dbReference>
<evidence type="ECO:0000256" key="3">
    <source>
        <dbReference type="ARBA" id="ARBA00022927"/>
    </source>
</evidence>
<sequence length="1249" mass="131097">MSYQPGAPPAGYGAPYNPQQPTQAGATPGGYVPGMAPPPMMGGVAPPPMMGGGVAPPPMMGGGVAPPPMMGGGVAPPPMPGTQPQPVHPGAGVPPPMMAPGGLPAQMNRPAPAGMAVPPMPGAPTAVAPPRPVAMNAPPMPGSVAAPPMPGAPGTAGAPPMPTTMGAPPMPGAMPPTHHMPGLAHSPSAAAAPSLQSAQNQFATMSLGTQQPQASAATATPPRPGPPPSMAGVAAPPPMAQSPQGFAPGQMPAAGPHSPSVGAPSGLFPPSTAGAAPPPLPGQQPQYGYPQQQQPQQQQPQPPQQQQQQQQQPQQQQSPAGQYGYAAPGARFPPMPGQSMPPMPGQPMPPMPGQPMPPMPGQLMPPMPGQPFPHSPSHAHPQQHMPQQPMPQQQQQPQPSQPQQGARNASSVDLAQVPSPVGVLAVDQAAHEGRPYYTRSSAKAPPLSFTECSIIDDGNCSPHFIRSTMYQIPTTSDLQKSCKIPFGFVLQPFAETSITVPLVDHGARGPVRCGRCLAYINPHSRFVDNGSSYICALCGLKNEVTGDFYCNLDVMGQRLDQKDRPELSRGSVDYVAPADYFVRPAAPLHIVFVVDVSIQSQTSGALQAMCDAIRLSLDSLPEQVSLDGERKPSPVRVSLVAFDRFVYFFNLSSESESSIPQMMVCSDLENVFIPIHKGIYCEPATSQGRASLLSVLDFLPSHFSCIGSPHAGFAAAVDAAQKILVESGGRVVAQLCSLPTYGPGSLLSRGDERSVLNTDGEKAWFGPQGKSKFYDNMAKTFVKAGVSLDLFLTCPLPSADARTTSLSNSAQVLTSPSGAAFMDVATLGHVPLRTGGRTFHYPRWYAPRDTIQLTEEVARRVSQTQGYDTLSRIRTSTGVDIASYYCGLAEPSNSDLAVPLMDSDFALAIKMSYDSKLDDSPVIVQSATLYTTPFGQHRVRVHTLALRTTTSSQATFQHADMDALAAYTFKQAVYSCLSEGQAVAEAKTKLLKRAAALLAAYRSQCSYQTPASHLVMPETLSTIPPYLLGMCKSSALGTALDGEMSVDTRVAAMHSVLSSGVAALLLLLYPVMYDLTPLLQAPGSSPAGAAGASADESPGSPARGLPLTRLSSTCLSPSGLFLLDNGQRMFLWLGHSVPVGYLQQLLGVDRPELASSLSDTSADPLPVLDTPISRRVRQLVNMRRFQATGGSLSAPAGSGRWAPLQIIVQKSTREARFHDLLIEDASNAGRALPPLLVDLHQRICAANSK</sequence>
<dbReference type="InterPro" id="IPR006900">
    <property type="entry name" value="Sec23/24_helical_dom"/>
</dbReference>
<dbReference type="InterPro" id="IPR012990">
    <property type="entry name" value="Beta-sandwich_Sec23_24"/>
</dbReference>
<feature type="compositionally biased region" description="Pro residues" evidence="4">
    <location>
        <begin position="221"/>
        <end position="240"/>
    </location>
</feature>
<dbReference type="OrthoDB" id="49016at2759"/>
<dbReference type="InterPro" id="IPR006896">
    <property type="entry name" value="Sec23/24_trunk_dom"/>
</dbReference>
<organism evidence="9">
    <name type="scientific">Fonticula alba</name>
    <name type="common">Slime mold</name>
    <dbReference type="NCBI Taxonomy" id="691883"/>
    <lineage>
        <taxon>Eukaryota</taxon>
        <taxon>Rotosphaerida</taxon>
        <taxon>Fonticulaceae</taxon>
        <taxon>Fonticula</taxon>
    </lineage>
</organism>
<feature type="compositionally biased region" description="Low complexity" evidence="4">
    <location>
        <begin position="375"/>
        <end position="404"/>
    </location>
</feature>
<dbReference type="InterPro" id="IPR036174">
    <property type="entry name" value="Znf_Sec23_Sec24_sf"/>
</dbReference>
<dbReference type="Pfam" id="PF04811">
    <property type="entry name" value="Sec23_trunk"/>
    <property type="match status" value="1"/>
</dbReference>
<dbReference type="InterPro" id="IPR036180">
    <property type="entry name" value="Gelsolin-like_dom_sf"/>
</dbReference>
<dbReference type="GO" id="GO:0030127">
    <property type="term" value="C:COPII vesicle coat"/>
    <property type="evidence" value="ECO:0007669"/>
    <property type="project" value="InterPro"/>
</dbReference>
<name>A0A058ZD96_FONAL</name>
<dbReference type="EMBL" id="KB932202">
    <property type="protein sequence ID" value="KCV72359.1"/>
    <property type="molecule type" value="Genomic_DNA"/>
</dbReference>
<dbReference type="Gene3D" id="2.60.40.1670">
    <property type="entry name" value="beta-sandwich domain of Sec23/24"/>
    <property type="match status" value="1"/>
</dbReference>
<dbReference type="GO" id="GO:0090110">
    <property type="term" value="P:COPII-coated vesicle cargo loading"/>
    <property type="evidence" value="ECO:0007669"/>
    <property type="project" value="TreeGrafter"/>
</dbReference>
<dbReference type="Gene3D" id="3.40.50.410">
    <property type="entry name" value="von Willebrand factor, type A domain"/>
    <property type="match status" value="1"/>
</dbReference>